<keyword evidence="1" id="KW-0862">Zinc</keyword>
<dbReference type="Proteomes" id="UP001151760">
    <property type="component" value="Unassembled WGS sequence"/>
</dbReference>
<proteinExistence type="predicted"/>
<sequence length="1540" mass="174348">MCEVVLVRLDQEGPHHRRSSWKALDGAELVESEDRDRLLRGLHWIGGRWWAWVLDAVHGHGWPDIGNRAGGLIEGEAKFSYGWRKSCIASGGDLGARGQMIMRVPLSYAVTGIAIGSLLWEEEIAKEEVVGAPPLKVEVISASFDGHVRVEVMVVIPLVSWLAGLLGMKVMNESEVLSEVLPKVDTERIGLGGGEPTAGPQGGSGLDWLFDIHALTRTMNYKPIVTDYILLPLWTADPSYSQDLKSSHDDGSKTSNDDGKKVDEDPRKDNECKDQEKEDNVNNTNIVNATGTNEVNFVGGKSSIELPFDPNMHALEDYSIFYFSRDNEDDGAMADMKNLDTTIQVSPNPTTRIHKDHPLDQVIGDLQSTTLTRKMSKNLKEHGIEAIRLFLAYASFKDFMVYQMDVKSSFLYGKIEEEVYVCQPLRFKDPDFPDRVYKVEKAMYGLHQALELGDILLVQFYVDDIIIGLTKKELCFAFKKVMHEKFQMSSMRELTFFLGLQVKQKKDGIFISQDKYVKETLKKFGFTEVKTASTPIETQKHLLKDEDDEKVDVHMYRSMIGSLIYLTSLILDIMFAVCPCARYQVNQKVSHLHAVKRIFRYLKGQPKLGLWYPKHSPFDLVAYTDSDYAGASLDRKSTIGGKAKKSIRLMMEKLFGMELELILVTQKKDMDQDSAHMVATSKVPMLKPGEYEIWRMRIEQYNQMIDYALWEVIEKSVTLPKTTMVEGVITMMPITTTEEKAQRRLEDAKKLLEAVKNRFGRTVATKKTQRNILKQQYENFNAPSSEMLDQTFDRLQKLVTDLETMSMDDLYNNLKVYEPEVKKVSSSSSSIQNMAFVCSSNNNTSSTNEAVNTAHGVSTASTQDNAAYSTNIDNLSDVVIFAFLASQPNSPQLVHEDLQQIHPDDMEEMDLRWQMAMLTMRARRFLKNTGRKLTVNGNETIGFDKSKVECYNCHKRGHFAKECRAPRNQDNKNKESSRRSVPVEERPNYALIAFSSSSPNSKIEEEVYVCQPPGFEDLDFPDRVYKVEKALYGLHQALRAWYETLSTYLLDNGFQRGKLTRTYSSKGTKKKKDGIFISQDKYVKEILKKFRFTEVKTASTPIETQKPLLKDEDGEKVDVHMYRSMIGSLMYLTSSILDIMFAVCACARYQVNPKVSHLHAVKRIFSDYARASLDRKSTIEGKAKKSVRLMMEKLFGMELELILVTQSQNYQWGSIVTCPSRCQEIIIIESTVRRDLQLEDTEGVDCLPNSTIFEQLALMGPKTTAWNEFSSTIASVIICLATNQKFNFSKFIFESMVRNLDNVSGKFLMYPRFVQVFLDQQLDGLPNHKRIYISPSHTKKIFGNMRRVGKGFSGRVTPLFQTMVVQNQSELGEGSTIPTDLHHTPTIIQSSTQPQKTQKPRKPKRKDTQVPQSSDYSKNVADEAVYKELGNSLVRAATTSSSLETEQDSGNITKTRSKATPNESSSLGTTTGGGPRCQETIGDTTARTRFESVSKHSNDSLLARGNTLQSDEDRLKLDELMALCTTLQTRVLDLEKIKTT</sequence>
<dbReference type="Pfam" id="PF07727">
    <property type="entry name" value="RVT_2"/>
    <property type="match status" value="3"/>
</dbReference>
<evidence type="ECO:0000313" key="5">
    <source>
        <dbReference type="Proteomes" id="UP001151760"/>
    </source>
</evidence>
<dbReference type="PANTHER" id="PTHR11439">
    <property type="entry name" value="GAG-POL-RELATED RETROTRANSPOSON"/>
    <property type="match status" value="1"/>
</dbReference>
<evidence type="ECO:0000256" key="2">
    <source>
        <dbReference type="SAM" id="MobiDB-lite"/>
    </source>
</evidence>
<dbReference type="Gene3D" id="4.10.60.10">
    <property type="entry name" value="Zinc finger, CCHC-type"/>
    <property type="match status" value="1"/>
</dbReference>
<evidence type="ECO:0000256" key="1">
    <source>
        <dbReference type="PROSITE-ProRule" id="PRU00047"/>
    </source>
</evidence>
<organism evidence="4 5">
    <name type="scientific">Tanacetum coccineum</name>
    <dbReference type="NCBI Taxonomy" id="301880"/>
    <lineage>
        <taxon>Eukaryota</taxon>
        <taxon>Viridiplantae</taxon>
        <taxon>Streptophyta</taxon>
        <taxon>Embryophyta</taxon>
        <taxon>Tracheophyta</taxon>
        <taxon>Spermatophyta</taxon>
        <taxon>Magnoliopsida</taxon>
        <taxon>eudicotyledons</taxon>
        <taxon>Gunneridae</taxon>
        <taxon>Pentapetalae</taxon>
        <taxon>asterids</taxon>
        <taxon>campanulids</taxon>
        <taxon>Asterales</taxon>
        <taxon>Asteraceae</taxon>
        <taxon>Asteroideae</taxon>
        <taxon>Anthemideae</taxon>
        <taxon>Anthemidinae</taxon>
        <taxon>Tanacetum</taxon>
    </lineage>
</organism>
<feature type="region of interest" description="Disordered" evidence="2">
    <location>
        <begin position="964"/>
        <end position="983"/>
    </location>
</feature>
<dbReference type="SMART" id="SM00343">
    <property type="entry name" value="ZnF_C2HC"/>
    <property type="match status" value="1"/>
</dbReference>
<dbReference type="InterPro" id="IPR043502">
    <property type="entry name" value="DNA/RNA_pol_sf"/>
</dbReference>
<reference evidence="4" key="1">
    <citation type="journal article" date="2022" name="Int. J. Mol. Sci.">
        <title>Draft Genome of Tanacetum Coccineum: Genomic Comparison of Closely Related Tanacetum-Family Plants.</title>
        <authorList>
            <person name="Yamashiro T."/>
            <person name="Shiraishi A."/>
            <person name="Nakayama K."/>
            <person name="Satake H."/>
        </authorList>
    </citation>
    <scope>NUCLEOTIDE SEQUENCE</scope>
</reference>
<keyword evidence="5" id="KW-1185">Reference proteome</keyword>
<feature type="compositionally biased region" description="Basic and acidic residues" evidence="2">
    <location>
        <begin position="245"/>
        <end position="280"/>
    </location>
</feature>
<evidence type="ECO:0000259" key="3">
    <source>
        <dbReference type="PROSITE" id="PS50158"/>
    </source>
</evidence>
<dbReference type="SUPFAM" id="SSF56672">
    <property type="entry name" value="DNA/RNA polymerases"/>
    <property type="match status" value="1"/>
</dbReference>
<accession>A0ABQ4WAN2</accession>
<evidence type="ECO:0000313" key="4">
    <source>
        <dbReference type="EMBL" id="GJS49929.1"/>
    </source>
</evidence>
<keyword evidence="1" id="KW-0479">Metal-binding</keyword>
<dbReference type="SUPFAM" id="SSF57756">
    <property type="entry name" value="Retrovirus zinc finger-like domains"/>
    <property type="match status" value="1"/>
</dbReference>
<keyword evidence="1" id="KW-0863">Zinc-finger</keyword>
<gene>
    <name evidence="4" type="ORF">Tco_0600050</name>
</gene>
<dbReference type="InterPro" id="IPR013103">
    <property type="entry name" value="RVT_2"/>
</dbReference>
<protein>
    <submittedName>
        <fullName evidence="4">Ribonuclease H-like domain-containing protein</fullName>
    </submittedName>
</protein>
<name>A0ABQ4WAN2_9ASTR</name>
<feature type="domain" description="CCHC-type" evidence="3">
    <location>
        <begin position="950"/>
        <end position="964"/>
    </location>
</feature>
<feature type="region of interest" description="Disordered" evidence="2">
    <location>
        <begin position="1372"/>
        <end position="1421"/>
    </location>
</feature>
<feature type="compositionally biased region" description="Polar residues" evidence="2">
    <location>
        <begin position="1437"/>
        <end position="1467"/>
    </location>
</feature>
<dbReference type="InterPro" id="IPR036875">
    <property type="entry name" value="Znf_CCHC_sf"/>
</dbReference>
<reference evidence="4" key="2">
    <citation type="submission" date="2022-01" db="EMBL/GenBank/DDBJ databases">
        <authorList>
            <person name="Yamashiro T."/>
            <person name="Shiraishi A."/>
            <person name="Satake H."/>
            <person name="Nakayama K."/>
        </authorList>
    </citation>
    <scope>NUCLEOTIDE SEQUENCE</scope>
</reference>
<feature type="region of interest" description="Disordered" evidence="2">
    <location>
        <begin position="1437"/>
        <end position="1478"/>
    </location>
</feature>
<dbReference type="InterPro" id="IPR001878">
    <property type="entry name" value="Znf_CCHC"/>
</dbReference>
<dbReference type="PANTHER" id="PTHR11439:SF495">
    <property type="entry name" value="REVERSE TRANSCRIPTASE, RNA-DEPENDENT DNA POLYMERASE-RELATED"/>
    <property type="match status" value="1"/>
</dbReference>
<comment type="caution">
    <text evidence="4">The sequence shown here is derived from an EMBL/GenBank/DDBJ whole genome shotgun (WGS) entry which is preliminary data.</text>
</comment>
<dbReference type="EMBL" id="BQNB010008479">
    <property type="protein sequence ID" value="GJS49929.1"/>
    <property type="molecule type" value="Genomic_DNA"/>
</dbReference>
<dbReference type="PROSITE" id="PS50158">
    <property type="entry name" value="ZF_CCHC"/>
    <property type="match status" value="1"/>
</dbReference>
<feature type="region of interest" description="Disordered" evidence="2">
    <location>
        <begin position="241"/>
        <end position="288"/>
    </location>
</feature>